<feature type="transmembrane region" description="Helical" evidence="6">
    <location>
        <begin position="574"/>
        <end position="596"/>
    </location>
</feature>
<protein>
    <recommendedName>
        <fullName evidence="7">EamA domain-containing protein</fullName>
    </recommendedName>
</protein>
<feature type="transmembrane region" description="Helical" evidence="6">
    <location>
        <begin position="542"/>
        <end position="562"/>
    </location>
</feature>
<feature type="transmembrane region" description="Helical" evidence="6">
    <location>
        <begin position="332"/>
        <end position="351"/>
    </location>
</feature>
<dbReference type="SUPFAM" id="SSF103481">
    <property type="entry name" value="Multidrug resistance efflux transporter EmrE"/>
    <property type="match status" value="2"/>
</dbReference>
<evidence type="ECO:0000313" key="9">
    <source>
        <dbReference type="Proteomes" id="UP001187192"/>
    </source>
</evidence>
<feature type="transmembrane region" description="Helical" evidence="6">
    <location>
        <begin position="931"/>
        <end position="952"/>
    </location>
</feature>
<feature type="transmembrane region" description="Helical" evidence="6">
    <location>
        <begin position="211"/>
        <end position="231"/>
    </location>
</feature>
<evidence type="ECO:0000256" key="5">
    <source>
        <dbReference type="ARBA" id="ARBA00023136"/>
    </source>
</evidence>
<reference evidence="8" key="1">
    <citation type="submission" date="2023-07" db="EMBL/GenBank/DDBJ databases">
        <title>draft genome sequence of fig (Ficus carica).</title>
        <authorList>
            <person name="Takahashi T."/>
            <person name="Nishimura K."/>
        </authorList>
    </citation>
    <scope>NUCLEOTIDE SEQUENCE</scope>
</reference>
<comment type="caution">
    <text evidence="8">The sequence shown here is derived from an EMBL/GenBank/DDBJ whole genome shotgun (WGS) entry which is preliminary data.</text>
</comment>
<feature type="transmembrane region" description="Helical" evidence="6">
    <location>
        <begin position="386"/>
        <end position="410"/>
    </location>
</feature>
<dbReference type="PANTHER" id="PTHR31218">
    <property type="entry name" value="WAT1-RELATED PROTEIN"/>
    <property type="match status" value="1"/>
</dbReference>
<sequence>MGSWDCKKEVVPFTAMFAVEFATVGVNTLYKAATSKGLSFFVYIGYSYVIGTFVLLPLPFVFPRRELPPFKISVFFRIGLVALFGLSNNLCRYKGIEYSSPTLASAMNNLTPTFTFILAVIFRVPLFLGYINIEHCYGPSGRIILRKVMENIDMRSKTTRSKIVGTILSISGALVAVLYKGPTVLSFASSSPSLPSSLSLQYPLRTSKTNWALGGLLLVFENLLNAFWYIFQTQAMKTYPDAQIVSLIYFLLKTSIALPICFLAETKLSAWTLRPDIVLATVVLSGVFGPSFNTLIHTWGVHLKGPLYIAIFKPFSIAIAAAFGVIFLGDALFLGSVVGATILLLGFYAVIWGKAQEDDAKDCLSDNLRASPNGKTPLLQTTLKGLSYFVFMAYTYVLGTLVLVPLPFIFRRRELPSFQLSFLYRVVLAAIIGYGNMYLSNLWISYHVCAYKGIEYSSPMLSSTISNLTPAFTFILAVVFGMENLDIRRPTTRIKIIGTALSVSGALVAVLYKAPTILSSASSSPSKPQSVKFRLETSEENWVVGGLLLVSQNLLGSMWYIIQTQVMKMYPDEQIVTLIYFMCKTIIVVPICLIAETKSSAWTLRPDIALVTIVLSGFFGPSFSSLLHTWGLHLKGTLYISIFKPFSIVVAAAFGVIFLGDTLCLGSVVGAIILLLGFYAVIWGKAHDEDTEDCGSDNLRASSDGKTLCCKTTETETTGLPPLKPPIIYRIVLLSLIGYGGNICAFKGIEYSSPTLASAISNLPPAFTFILAVVFRMEKLDFRSSSTIAKTVGTILSVSGALIAILYNGPVILSPSSSPSSPSLEYPLQTPQTNWVLGGLLLAAFCILVSVWYILQTNVIRLYPAELTVVVLFSLCTSISAAIVSFVVETNTSAWSLRTDLALITIVIFAFFGPTFSAAVHTWGQHLKGPVYVAIFRPISIVIAAAMGVLILGDVLHLGSVIGATILLLGFYAVIWGKANEEIMNKDSDSESPGASSDRSHLLSVGALALSLPGASHLLLPSDAVDVVAAVRGGSDFAAEGPVLDDAINDCPCSRCECRIPRRGSPSLEVFKADFSPISFIKAKKIK</sequence>
<dbReference type="Pfam" id="PF00892">
    <property type="entry name" value="EamA"/>
    <property type="match status" value="3"/>
</dbReference>
<evidence type="ECO:0000256" key="4">
    <source>
        <dbReference type="ARBA" id="ARBA00022989"/>
    </source>
</evidence>
<name>A0AA87Z5S1_FICCA</name>
<feature type="transmembrane region" description="Helical" evidence="6">
    <location>
        <begin position="608"/>
        <end position="627"/>
    </location>
</feature>
<feature type="transmembrane region" description="Helical" evidence="6">
    <location>
        <begin position="163"/>
        <end position="179"/>
    </location>
</feature>
<feature type="transmembrane region" description="Helical" evidence="6">
    <location>
        <begin position="74"/>
        <end position="90"/>
    </location>
</feature>
<dbReference type="GO" id="GO:0022857">
    <property type="term" value="F:transmembrane transporter activity"/>
    <property type="evidence" value="ECO:0007669"/>
    <property type="project" value="InterPro"/>
</dbReference>
<comment type="similarity">
    <text evidence="2">Belongs to the drug/metabolite transporter (DMT) superfamily. Plant drug/metabolite exporter (P-DME) (TC 2.A.7.4) family.</text>
</comment>
<gene>
    <name evidence="8" type="ORF">TIFTF001_039793</name>
</gene>
<feature type="transmembrane region" description="Helical" evidence="6">
    <location>
        <begin position="787"/>
        <end position="807"/>
    </location>
</feature>
<evidence type="ECO:0000256" key="2">
    <source>
        <dbReference type="ARBA" id="ARBA00007635"/>
    </source>
</evidence>
<dbReference type="EMBL" id="BTGU01001245">
    <property type="protein sequence ID" value="GMN19393.1"/>
    <property type="molecule type" value="Genomic_DNA"/>
</dbReference>
<evidence type="ECO:0000256" key="3">
    <source>
        <dbReference type="ARBA" id="ARBA00022692"/>
    </source>
</evidence>
<evidence type="ECO:0000256" key="6">
    <source>
        <dbReference type="SAM" id="Phobius"/>
    </source>
</evidence>
<dbReference type="Proteomes" id="UP001187192">
    <property type="component" value="Unassembled WGS sequence"/>
</dbReference>
<evidence type="ECO:0000313" key="8">
    <source>
        <dbReference type="EMBL" id="GMN19393.1"/>
    </source>
</evidence>
<dbReference type="InterPro" id="IPR000620">
    <property type="entry name" value="EamA_dom"/>
</dbReference>
<evidence type="ECO:0000256" key="1">
    <source>
        <dbReference type="ARBA" id="ARBA00004141"/>
    </source>
</evidence>
<feature type="domain" description="EamA" evidence="7">
    <location>
        <begin position="378"/>
        <end position="510"/>
    </location>
</feature>
<comment type="subcellular location">
    <subcellularLocation>
        <location evidence="1">Membrane</location>
        <topology evidence="1">Multi-pass membrane protein</topology>
    </subcellularLocation>
</comment>
<feature type="transmembrane region" description="Helical" evidence="6">
    <location>
        <begin position="727"/>
        <end position="749"/>
    </location>
</feature>
<keyword evidence="3 6" id="KW-0812">Transmembrane</keyword>
<feature type="transmembrane region" description="Helical" evidence="6">
    <location>
        <begin position="40"/>
        <end position="62"/>
    </location>
</feature>
<feature type="transmembrane region" description="Helical" evidence="6">
    <location>
        <begin position="958"/>
        <end position="976"/>
    </location>
</feature>
<dbReference type="AlphaFoldDB" id="A0AA87Z5S1"/>
<feature type="transmembrane region" description="Helical" evidence="6">
    <location>
        <begin position="665"/>
        <end position="683"/>
    </location>
</feature>
<feature type="transmembrane region" description="Helical" evidence="6">
    <location>
        <begin position="307"/>
        <end position="327"/>
    </location>
</feature>
<feature type="transmembrane region" description="Helical" evidence="6">
    <location>
        <begin position="464"/>
        <end position="482"/>
    </location>
</feature>
<accession>A0AA87Z5S1</accession>
<dbReference type="InterPro" id="IPR037185">
    <property type="entry name" value="EmrE-like"/>
</dbReference>
<feature type="domain" description="EamA" evidence="7">
    <location>
        <begin position="23"/>
        <end position="122"/>
    </location>
</feature>
<organism evidence="8 9">
    <name type="scientific">Ficus carica</name>
    <name type="common">Common fig</name>
    <dbReference type="NCBI Taxonomy" id="3494"/>
    <lineage>
        <taxon>Eukaryota</taxon>
        <taxon>Viridiplantae</taxon>
        <taxon>Streptophyta</taxon>
        <taxon>Embryophyta</taxon>
        <taxon>Tracheophyta</taxon>
        <taxon>Spermatophyta</taxon>
        <taxon>Magnoliopsida</taxon>
        <taxon>eudicotyledons</taxon>
        <taxon>Gunneridae</taxon>
        <taxon>Pentapetalae</taxon>
        <taxon>rosids</taxon>
        <taxon>fabids</taxon>
        <taxon>Rosales</taxon>
        <taxon>Moraceae</taxon>
        <taxon>Ficeae</taxon>
        <taxon>Ficus</taxon>
    </lineage>
</organism>
<dbReference type="GO" id="GO:0016020">
    <property type="term" value="C:membrane"/>
    <property type="evidence" value="ECO:0007669"/>
    <property type="project" value="UniProtKB-SubCell"/>
</dbReference>
<feature type="transmembrane region" description="Helical" evidence="6">
    <location>
        <begin position="835"/>
        <end position="855"/>
    </location>
</feature>
<feature type="transmembrane region" description="Helical" evidence="6">
    <location>
        <begin position="422"/>
        <end position="444"/>
    </location>
</feature>
<proteinExistence type="inferred from homology"/>
<feature type="transmembrane region" description="Helical" evidence="6">
    <location>
        <begin position="110"/>
        <end position="133"/>
    </location>
</feature>
<feature type="transmembrane region" description="Helical" evidence="6">
    <location>
        <begin position="900"/>
        <end position="919"/>
    </location>
</feature>
<evidence type="ECO:0000259" key="7">
    <source>
        <dbReference type="Pfam" id="PF00892"/>
    </source>
</evidence>
<keyword evidence="5 6" id="KW-0472">Membrane</keyword>
<feature type="domain" description="EamA" evidence="7">
    <location>
        <begin position="724"/>
        <end position="803"/>
    </location>
</feature>
<keyword evidence="9" id="KW-1185">Reference proteome</keyword>
<dbReference type="InterPro" id="IPR030184">
    <property type="entry name" value="WAT1-related"/>
</dbReference>
<feature type="transmembrane region" description="Helical" evidence="6">
    <location>
        <begin position="639"/>
        <end position="659"/>
    </location>
</feature>
<keyword evidence="4 6" id="KW-1133">Transmembrane helix</keyword>
<feature type="transmembrane region" description="Helical" evidence="6">
    <location>
        <begin position="243"/>
        <end position="265"/>
    </location>
</feature>
<feature type="transmembrane region" description="Helical" evidence="6">
    <location>
        <begin position="867"/>
        <end position="888"/>
    </location>
</feature>